<dbReference type="Proteomes" id="UP000036958">
    <property type="component" value="Unassembled WGS sequence"/>
</dbReference>
<gene>
    <name evidence="1" type="ORF">NC99_01270</name>
</gene>
<sequence length="46" mass="4900">MIVLGLAWCHESLRFSDRSSSNSLADRDPAVAGQEDVLFFGGGAIC</sequence>
<proteinExistence type="predicted"/>
<protein>
    <submittedName>
        <fullName evidence="1">Uncharacterized protein</fullName>
    </submittedName>
</protein>
<reference evidence="2" key="1">
    <citation type="submission" date="2015-07" db="EMBL/GenBank/DDBJ databases">
        <title>Genome sequencing of Sunxiuqinia dokdonensis strain SK.</title>
        <authorList>
            <person name="Ahn S."/>
            <person name="Kim B.-C."/>
        </authorList>
    </citation>
    <scope>NUCLEOTIDE SEQUENCE [LARGE SCALE GENOMIC DNA]</scope>
    <source>
        <strain evidence="2">SK</strain>
    </source>
</reference>
<dbReference type="STRING" id="1409788.NC99_01270"/>
<keyword evidence="2" id="KW-1185">Reference proteome</keyword>
<accession>A0A0L8VF46</accession>
<organism evidence="1 2">
    <name type="scientific">Sunxiuqinia dokdonensis</name>
    <dbReference type="NCBI Taxonomy" id="1409788"/>
    <lineage>
        <taxon>Bacteria</taxon>
        <taxon>Pseudomonadati</taxon>
        <taxon>Bacteroidota</taxon>
        <taxon>Bacteroidia</taxon>
        <taxon>Marinilabiliales</taxon>
        <taxon>Prolixibacteraceae</taxon>
        <taxon>Sunxiuqinia</taxon>
    </lineage>
</organism>
<evidence type="ECO:0000313" key="2">
    <source>
        <dbReference type="Proteomes" id="UP000036958"/>
    </source>
</evidence>
<evidence type="ECO:0000313" key="1">
    <source>
        <dbReference type="EMBL" id="KOH47084.1"/>
    </source>
</evidence>
<dbReference type="EMBL" id="LGIA01000006">
    <property type="protein sequence ID" value="KOH47084.1"/>
    <property type="molecule type" value="Genomic_DNA"/>
</dbReference>
<comment type="caution">
    <text evidence="1">The sequence shown here is derived from an EMBL/GenBank/DDBJ whole genome shotgun (WGS) entry which is preliminary data.</text>
</comment>
<dbReference type="AlphaFoldDB" id="A0A0L8VF46"/>
<name>A0A0L8VF46_9BACT</name>